<dbReference type="PANTHER" id="PTHR30011">
    <property type="entry name" value="ALKANESULFONATE MONOOXYGENASE-RELATED"/>
    <property type="match status" value="1"/>
</dbReference>
<keyword evidence="1" id="KW-0285">Flavoprotein</keyword>
<keyword evidence="8" id="KW-1185">Reference proteome</keyword>
<dbReference type="InterPro" id="IPR036661">
    <property type="entry name" value="Luciferase-like_sf"/>
</dbReference>
<dbReference type="InterPro" id="IPR051260">
    <property type="entry name" value="Diverse_substr_monoxygenases"/>
</dbReference>
<dbReference type="InterPro" id="IPR016215">
    <property type="entry name" value="NTA_MOA"/>
</dbReference>
<reference evidence="7 8" key="1">
    <citation type="submission" date="2023-07" db="EMBL/GenBank/DDBJ databases">
        <title>Comparative genomics of wheat-associated soil bacteria to identify genetic determinants of phenazine resistance.</title>
        <authorList>
            <person name="Mouncey N."/>
        </authorList>
    </citation>
    <scope>NUCLEOTIDE SEQUENCE [LARGE SCALE GENOMIC DNA]</scope>
    <source>
        <strain evidence="7 8">W4I11</strain>
    </source>
</reference>
<evidence type="ECO:0000313" key="7">
    <source>
        <dbReference type="EMBL" id="MDQ0995460.1"/>
    </source>
</evidence>
<comment type="similarity">
    <text evidence="5">Belongs to the NtaA/SnaA/DszA monooxygenase family.</text>
</comment>
<dbReference type="PANTHER" id="PTHR30011:SF16">
    <property type="entry name" value="C2H2 FINGER DOMAIN TRANSCRIPTION FACTOR (EUROFUNG)-RELATED"/>
    <property type="match status" value="1"/>
</dbReference>
<dbReference type="Pfam" id="PF00296">
    <property type="entry name" value="Bac_luciferase"/>
    <property type="match status" value="1"/>
</dbReference>
<evidence type="ECO:0000259" key="6">
    <source>
        <dbReference type="Pfam" id="PF00296"/>
    </source>
</evidence>
<proteinExistence type="inferred from homology"/>
<dbReference type="PIRSF" id="PIRSF000337">
    <property type="entry name" value="NTA_MOA"/>
    <property type="match status" value="1"/>
</dbReference>
<dbReference type="Gene3D" id="3.20.20.30">
    <property type="entry name" value="Luciferase-like domain"/>
    <property type="match status" value="1"/>
</dbReference>
<dbReference type="RefSeq" id="WP_307276770.1">
    <property type="nucleotide sequence ID" value="NZ_JAUSZT010000002.1"/>
</dbReference>
<comment type="caution">
    <text evidence="7">The sequence shown here is derived from an EMBL/GenBank/DDBJ whole genome shotgun (WGS) entry which is preliminary data.</text>
</comment>
<evidence type="ECO:0000256" key="3">
    <source>
        <dbReference type="ARBA" id="ARBA00023002"/>
    </source>
</evidence>
<evidence type="ECO:0000313" key="8">
    <source>
        <dbReference type="Proteomes" id="UP001237780"/>
    </source>
</evidence>
<keyword evidence="2" id="KW-0288">FMN</keyword>
<keyword evidence="4" id="KW-0503">Monooxygenase</keyword>
<gene>
    <name evidence="7" type="ORF">QFZ34_000637</name>
</gene>
<evidence type="ECO:0000256" key="2">
    <source>
        <dbReference type="ARBA" id="ARBA00022643"/>
    </source>
</evidence>
<sequence length="357" mass="39652">MHLGTSITPFGHHLAAWQKNGSVNALRFDRISEQVKRAQDAKLDFVLFADNFGHRPVKNLSAQTVPFEPTTLIAALATMAGKIGLIASAAMDQHEPYNLARRFASLDTISHGRTGWNYIAASASAKAAEYIDVVSRLWDSWEDDAFVYDKNEGRFFLPQKMHVLNHVGENFTVRGPLNVNRSPQAKPVVATLLRSQTLELAAQKAEVIFLDVSSPEELKSTLTNFHEALDRTGRKRSDIKILVNIVPYIGETKNEANKLRQELSGLIEVNEQTSGIELVGTAQAIADQLEKWSELVEGFISLSPFLPNGRDPFIESVVPELQKRSIFRSEYAGQTLREHLSLPRPAHPATAMTEQAS</sequence>
<dbReference type="EMBL" id="JAUSZT010000002">
    <property type="protein sequence ID" value="MDQ0995460.1"/>
    <property type="molecule type" value="Genomic_DNA"/>
</dbReference>
<evidence type="ECO:0000256" key="4">
    <source>
        <dbReference type="ARBA" id="ARBA00023033"/>
    </source>
</evidence>
<dbReference type="Proteomes" id="UP001237780">
    <property type="component" value="Unassembled WGS sequence"/>
</dbReference>
<keyword evidence="3 7" id="KW-0560">Oxidoreductase</keyword>
<evidence type="ECO:0000256" key="5">
    <source>
        <dbReference type="ARBA" id="ARBA00033748"/>
    </source>
</evidence>
<feature type="domain" description="Luciferase-like" evidence="6">
    <location>
        <begin position="20"/>
        <end position="261"/>
    </location>
</feature>
<accession>A0ABU0S3X6</accession>
<organism evidence="7 8">
    <name type="scientific">Phyllobacterium ifriqiyense</name>
    <dbReference type="NCBI Taxonomy" id="314238"/>
    <lineage>
        <taxon>Bacteria</taxon>
        <taxon>Pseudomonadati</taxon>
        <taxon>Pseudomonadota</taxon>
        <taxon>Alphaproteobacteria</taxon>
        <taxon>Hyphomicrobiales</taxon>
        <taxon>Phyllobacteriaceae</taxon>
        <taxon>Phyllobacterium</taxon>
    </lineage>
</organism>
<protein>
    <submittedName>
        <fullName evidence="7">Alkanesulfonate monooxygenase SsuD/methylene tetrahydromethanopterin reductase-like flavin-dependent oxidoreductase (Luciferase family)</fullName>
        <ecNumber evidence="7">1.14.-.-</ecNumber>
    </submittedName>
</protein>
<name>A0ABU0S3X6_9HYPH</name>
<dbReference type="GO" id="GO:0016491">
    <property type="term" value="F:oxidoreductase activity"/>
    <property type="evidence" value="ECO:0007669"/>
    <property type="project" value="UniProtKB-KW"/>
</dbReference>
<evidence type="ECO:0000256" key="1">
    <source>
        <dbReference type="ARBA" id="ARBA00022630"/>
    </source>
</evidence>
<dbReference type="SUPFAM" id="SSF51679">
    <property type="entry name" value="Bacterial luciferase-like"/>
    <property type="match status" value="1"/>
</dbReference>
<dbReference type="EC" id="1.14.-.-" evidence="7"/>
<dbReference type="InterPro" id="IPR011251">
    <property type="entry name" value="Luciferase-like_dom"/>
</dbReference>